<evidence type="ECO:0000313" key="8">
    <source>
        <dbReference type="EMBL" id="KAG0667988.1"/>
    </source>
</evidence>
<dbReference type="FunFam" id="1.10.510.10:FF:000571">
    <property type="entry name" value="Maternal embryonic leucine zipper kinase"/>
    <property type="match status" value="1"/>
</dbReference>
<dbReference type="InterPro" id="IPR001245">
    <property type="entry name" value="Ser-Thr/Tyr_kinase_cat_dom"/>
</dbReference>
<dbReference type="OrthoDB" id="8693905at2759"/>
<feature type="region of interest" description="Disordered" evidence="6">
    <location>
        <begin position="1"/>
        <end position="36"/>
    </location>
</feature>
<feature type="binding site" evidence="5">
    <location>
        <position position="66"/>
    </location>
    <ligand>
        <name>ATP</name>
        <dbReference type="ChEBI" id="CHEBI:30616"/>
    </ligand>
</feature>
<dbReference type="InterPro" id="IPR008271">
    <property type="entry name" value="Ser/Thr_kinase_AS"/>
</dbReference>
<evidence type="ECO:0000256" key="2">
    <source>
        <dbReference type="ARBA" id="ARBA00022527"/>
    </source>
</evidence>
<dbReference type="GO" id="GO:0005524">
    <property type="term" value="F:ATP binding"/>
    <property type="evidence" value="ECO:0007669"/>
    <property type="project" value="UniProtKB-UniRule"/>
</dbReference>
<keyword evidence="4 5" id="KW-0067">ATP-binding</keyword>
<feature type="region of interest" description="Disordered" evidence="6">
    <location>
        <begin position="290"/>
        <end position="313"/>
    </location>
</feature>
<evidence type="ECO:0000256" key="3">
    <source>
        <dbReference type="ARBA" id="ARBA00022741"/>
    </source>
</evidence>
<evidence type="ECO:0000313" key="9">
    <source>
        <dbReference type="Proteomes" id="UP000750334"/>
    </source>
</evidence>
<dbReference type="InterPro" id="IPR050629">
    <property type="entry name" value="STE20/SPS1-PAK"/>
</dbReference>
<evidence type="ECO:0000256" key="5">
    <source>
        <dbReference type="PROSITE-ProRule" id="PRU10141"/>
    </source>
</evidence>
<dbReference type="InterPro" id="IPR017441">
    <property type="entry name" value="Protein_kinase_ATP_BS"/>
</dbReference>
<sequence length="972" mass="112052">MSDPEVEGSSDTNNKIQQMTHEKRKPKDENQSPSVQYQLKQVVGKGSYGVVYRAVNKKSKQTVAIKEINYDNDEELKEIMIEIDLLKNLNHINIVKYHGFIQKQANLYIILEYASHGSLKSLFAKRNPKRLEENETTVYIKQTLHGLNYLHEQGVIHRDIKAANLLLDSNNIVKLADFGVSTMVNNTAMTLAGSLNWMAPEIITNKGASTLSDIWSLGATVVELMTGNPPFHNLIDINIYYAIENDKYYPPSSLPDGCKHFLKQCFQKSMYRRPTAKQLLKHPWLRDVRDPVTSATKGNPPMSRKENKLSRFKESDAEMDQVWDSDFIDSNGNNVTPGRNSNRSSLTNFVTKGSTQMNMSGGNGSRPQSPLRSSMLHRSPTRSPVKLGRYMSTDSNDMFDELTRDINELEEEVPVNGYFYLDKIRSSVVVAKDKLPVLFHDCKVTDIVECIFEMTDRKYQDVMIQIFEYDRRENDRQVQKRFFNYGGLVKLMENEEIVSRCFLVGETAQTNMLSLIQCGVMKHIEKYMKNPGVYFELIYAYLEVTSIKFWYQWCKDTLDYQLLVNHLSQDKKSQSILVKLSSWDNRATNMEITHWVLKDVYPLIITRYSKLDSLNLHCMYIVLKSLTLMLQTPYSEEPFEETSSHHLFYSLTNSSSNAGSPMKSKNGYLRSFKRNEFKDPTYNYDSISSLTLPKTTQSWLLSLLSNETTLTKESNTHIWKYFTKVCYTVSHLDPGFLSLLYSSRFCFVSLQKLLDQYNNSTTNKKALSSILKQWLLLLVEMSRKKKPMDNDNSNESQFFQVTISFMSINKFSSLGVEIILNMWQRSKIRDPMVSLLQTSNIIPMVFYDFNPEDVDFSTFISRFTKLASLHLYETFPQDILCHKSFLARIRVFFATYESSVLIQLDLLKLLKVLFLNSDLGDTRVPTVLKQVVTFLDHNWQPHADHESRQVGGDSVLLIQLCNDLRSLSSCSS</sequence>
<dbReference type="AlphaFoldDB" id="A0A9P6W978"/>
<keyword evidence="2" id="KW-0723">Serine/threonine-protein kinase</keyword>
<dbReference type="PRINTS" id="PR00109">
    <property type="entry name" value="TYRKINASE"/>
</dbReference>
<dbReference type="EC" id="2.7.11.1" evidence="1"/>
<dbReference type="GO" id="GO:0005737">
    <property type="term" value="C:cytoplasm"/>
    <property type="evidence" value="ECO:0007669"/>
    <property type="project" value="TreeGrafter"/>
</dbReference>
<comment type="caution">
    <text evidence="8">The sequence shown here is derived from an EMBL/GenBank/DDBJ whole genome shotgun (WGS) entry which is preliminary data.</text>
</comment>
<keyword evidence="3 5" id="KW-0547">Nucleotide-binding</keyword>
<protein>
    <recommendedName>
        <fullName evidence="1">non-specific serine/threonine protein kinase</fullName>
        <ecNumber evidence="1">2.7.11.1</ecNumber>
    </recommendedName>
</protein>
<dbReference type="SMART" id="SM00220">
    <property type="entry name" value="S_TKc"/>
    <property type="match status" value="1"/>
</dbReference>
<dbReference type="PROSITE" id="PS00107">
    <property type="entry name" value="PROTEIN_KINASE_ATP"/>
    <property type="match status" value="1"/>
</dbReference>
<dbReference type="FunFam" id="3.30.200.20:FF:000042">
    <property type="entry name" value="Aurora kinase A"/>
    <property type="match status" value="1"/>
</dbReference>
<dbReference type="Pfam" id="PF00069">
    <property type="entry name" value="Pkinase"/>
    <property type="match status" value="1"/>
</dbReference>
<keyword evidence="2" id="KW-0808">Transferase</keyword>
<feature type="compositionally biased region" description="Polar residues" evidence="6">
    <location>
        <begin position="9"/>
        <end position="19"/>
    </location>
</feature>
<proteinExistence type="predicted"/>
<dbReference type="GO" id="GO:0004674">
    <property type="term" value="F:protein serine/threonine kinase activity"/>
    <property type="evidence" value="ECO:0007669"/>
    <property type="project" value="UniProtKB-KW"/>
</dbReference>
<dbReference type="PROSITE" id="PS50011">
    <property type="entry name" value="PROTEIN_KINASE_DOM"/>
    <property type="match status" value="1"/>
</dbReference>
<feature type="compositionally biased region" description="Basic and acidic residues" evidence="6">
    <location>
        <begin position="303"/>
        <end position="313"/>
    </location>
</feature>
<dbReference type="PANTHER" id="PTHR48012">
    <property type="entry name" value="STERILE20-LIKE KINASE, ISOFORM B-RELATED"/>
    <property type="match status" value="1"/>
</dbReference>
<keyword evidence="2" id="KW-0418">Kinase</keyword>
<evidence type="ECO:0000259" key="7">
    <source>
        <dbReference type="PROSITE" id="PS50011"/>
    </source>
</evidence>
<reference evidence="8 9" key="1">
    <citation type="submission" date="2020-11" db="EMBL/GenBank/DDBJ databases">
        <title>Kefir isolates.</title>
        <authorList>
            <person name="Marcisauskas S."/>
            <person name="Kim Y."/>
            <person name="Blasche S."/>
        </authorList>
    </citation>
    <scope>NUCLEOTIDE SEQUENCE [LARGE SCALE GENOMIC DNA]</scope>
    <source>
        <strain evidence="8 9">OG2</strain>
    </source>
</reference>
<name>A0A9P6W978_MAUEX</name>
<dbReference type="InterPro" id="IPR000719">
    <property type="entry name" value="Prot_kinase_dom"/>
</dbReference>
<dbReference type="PANTHER" id="PTHR48012:SF26">
    <property type="entry name" value="SERINE_THREONINE-PROTEIN KINASE DDB_G0283821-RELATED"/>
    <property type="match status" value="1"/>
</dbReference>
<feature type="region of interest" description="Disordered" evidence="6">
    <location>
        <begin position="353"/>
        <end position="384"/>
    </location>
</feature>
<feature type="domain" description="Protein kinase" evidence="7">
    <location>
        <begin position="37"/>
        <end position="285"/>
    </location>
</feature>
<organism evidence="8 9">
    <name type="scientific">Maudiozyma exigua</name>
    <name type="common">Yeast</name>
    <name type="synonym">Kazachstania exigua</name>
    <dbReference type="NCBI Taxonomy" id="34358"/>
    <lineage>
        <taxon>Eukaryota</taxon>
        <taxon>Fungi</taxon>
        <taxon>Dikarya</taxon>
        <taxon>Ascomycota</taxon>
        <taxon>Saccharomycotina</taxon>
        <taxon>Saccharomycetes</taxon>
        <taxon>Saccharomycetales</taxon>
        <taxon>Saccharomycetaceae</taxon>
        <taxon>Maudiozyma</taxon>
    </lineage>
</organism>
<dbReference type="Gene3D" id="1.10.510.10">
    <property type="entry name" value="Transferase(Phosphotransferase) domain 1"/>
    <property type="match status" value="1"/>
</dbReference>
<feature type="compositionally biased region" description="Polar residues" evidence="6">
    <location>
        <begin position="353"/>
        <end position="372"/>
    </location>
</feature>
<keyword evidence="9" id="KW-1185">Reference proteome</keyword>
<dbReference type="PROSITE" id="PS00108">
    <property type="entry name" value="PROTEIN_KINASE_ST"/>
    <property type="match status" value="1"/>
</dbReference>
<evidence type="ECO:0000256" key="1">
    <source>
        <dbReference type="ARBA" id="ARBA00012513"/>
    </source>
</evidence>
<dbReference type="Proteomes" id="UP000750334">
    <property type="component" value="Unassembled WGS sequence"/>
</dbReference>
<accession>A0A9P6W978</accession>
<dbReference type="SUPFAM" id="SSF56112">
    <property type="entry name" value="Protein kinase-like (PK-like)"/>
    <property type="match status" value="1"/>
</dbReference>
<evidence type="ECO:0000256" key="6">
    <source>
        <dbReference type="SAM" id="MobiDB-lite"/>
    </source>
</evidence>
<gene>
    <name evidence="8" type="ORF">C6P45_005172</name>
</gene>
<evidence type="ECO:0000256" key="4">
    <source>
        <dbReference type="ARBA" id="ARBA00022840"/>
    </source>
</evidence>
<dbReference type="EMBL" id="PUHR01000084">
    <property type="protein sequence ID" value="KAG0667988.1"/>
    <property type="molecule type" value="Genomic_DNA"/>
</dbReference>
<dbReference type="InterPro" id="IPR011009">
    <property type="entry name" value="Kinase-like_dom_sf"/>
</dbReference>